<dbReference type="InParanoid" id="A0A7I4DK19"/>
<dbReference type="Gramene" id="Pp3c4_12910V3.2">
    <property type="protein sequence ID" value="Pp3c4_12910V3.2"/>
    <property type="gene ID" value="Pp3c4_12910"/>
</dbReference>
<organism evidence="3 4">
    <name type="scientific">Physcomitrium patens</name>
    <name type="common">Spreading-leaved earth moss</name>
    <name type="synonym">Physcomitrella patens</name>
    <dbReference type="NCBI Taxonomy" id="3218"/>
    <lineage>
        <taxon>Eukaryota</taxon>
        <taxon>Viridiplantae</taxon>
        <taxon>Streptophyta</taxon>
        <taxon>Embryophyta</taxon>
        <taxon>Bryophyta</taxon>
        <taxon>Bryophytina</taxon>
        <taxon>Bryopsida</taxon>
        <taxon>Funariidae</taxon>
        <taxon>Funariales</taxon>
        <taxon>Funariaceae</taxon>
        <taxon>Physcomitrium</taxon>
    </lineage>
</organism>
<dbReference type="EnsemblPlants" id="Pp3c4_12910V3.2">
    <property type="protein sequence ID" value="Pp3c4_12910V3.2"/>
    <property type="gene ID" value="Pp3c4_12910"/>
</dbReference>
<evidence type="ECO:0000256" key="1">
    <source>
        <dbReference type="SAM" id="SignalP"/>
    </source>
</evidence>
<dbReference type="InterPro" id="IPR045096">
    <property type="entry name" value="EDR2-like"/>
</dbReference>
<protein>
    <recommendedName>
        <fullName evidence="2">Protein ENHANCED DISEASE RESISTANCE 2 C-terminal domain-containing protein</fullName>
    </recommendedName>
</protein>
<dbReference type="PANTHER" id="PTHR12136">
    <property type="entry name" value="ENHANCED DISEASE RESISTANCE-RELATED"/>
    <property type="match status" value="1"/>
</dbReference>
<reference evidence="3 4" key="1">
    <citation type="journal article" date="2008" name="Science">
        <title>The Physcomitrella genome reveals evolutionary insights into the conquest of land by plants.</title>
        <authorList>
            <person name="Rensing S."/>
            <person name="Lang D."/>
            <person name="Zimmer A."/>
            <person name="Terry A."/>
            <person name="Salamov A."/>
            <person name="Shapiro H."/>
            <person name="Nishiyama T."/>
            <person name="Perroud P.-F."/>
            <person name="Lindquist E."/>
            <person name="Kamisugi Y."/>
            <person name="Tanahashi T."/>
            <person name="Sakakibara K."/>
            <person name="Fujita T."/>
            <person name="Oishi K."/>
            <person name="Shin-I T."/>
            <person name="Kuroki Y."/>
            <person name="Toyoda A."/>
            <person name="Suzuki Y."/>
            <person name="Hashimoto A."/>
            <person name="Yamaguchi K."/>
            <person name="Sugano A."/>
            <person name="Kohara Y."/>
            <person name="Fujiyama A."/>
            <person name="Anterola A."/>
            <person name="Aoki S."/>
            <person name="Ashton N."/>
            <person name="Barbazuk W.B."/>
            <person name="Barker E."/>
            <person name="Bennetzen J."/>
            <person name="Bezanilla M."/>
            <person name="Blankenship R."/>
            <person name="Cho S.H."/>
            <person name="Dutcher S."/>
            <person name="Estelle M."/>
            <person name="Fawcett J.A."/>
            <person name="Gundlach H."/>
            <person name="Hanada K."/>
            <person name="Heyl A."/>
            <person name="Hicks K.A."/>
            <person name="Hugh J."/>
            <person name="Lohr M."/>
            <person name="Mayer K."/>
            <person name="Melkozernov A."/>
            <person name="Murata T."/>
            <person name="Nelson D."/>
            <person name="Pils B."/>
            <person name="Prigge M."/>
            <person name="Reiss B."/>
            <person name="Renner T."/>
            <person name="Rombauts S."/>
            <person name="Rushton P."/>
            <person name="Sanderfoot A."/>
            <person name="Schween G."/>
            <person name="Shiu S.-H."/>
            <person name="Stueber K."/>
            <person name="Theodoulou F.L."/>
            <person name="Tu H."/>
            <person name="Van de Peer Y."/>
            <person name="Verrier P.J."/>
            <person name="Waters E."/>
            <person name="Wood A."/>
            <person name="Yang L."/>
            <person name="Cove D."/>
            <person name="Cuming A."/>
            <person name="Hasebe M."/>
            <person name="Lucas S."/>
            <person name="Mishler D.B."/>
            <person name="Reski R."/>
            <person name="Grigoriev I."/>
            <person name="Quatrano R.S."/>
            <person name="Boore J.L."/>
        </authorList>
    </citation>
    <scope>NUCLEOTIDE SEQUENCE [LARGE SCALE GENOMIC DNA]</scope>
    <source>
        <strain evidence="3 4">cv. Gransden 2004</strain>
    </source>
</reference>
<evidence type="ECO:0000259" key="2">
    <source>
        <dbReference type="Pfam" id="PF07059"/>
    </source>
</evidence>
<evidence type="ECO:0000313" key="4">
    <source>
        <dbReference type="Proteomes" id="UP000006727"/>
    </source>
</evidence>
<keyword evidence="1" id="KW-0732">Signal</keyword>
<dbReference type="Proteomes" id="UP000006727">
    <property type="component" value="Chromosome 4"/>
</dbReference>
<feature type="domain" description="Protein ENHANCED DISEASE RESISTANCE 2 C-terminal" evidence="2">
    <location>
        <begin position="96"/>
        <end position="189"/>
    </location>
</feature>
<dbReference type="AlphaFoldDB" id="A0A7I4DK19"/>
<evidence type="ECO:0000313" key="3">
    <source>
        <dbReference type="EnsemblPlants" id="Pp3c4_12910V3.2"/>
    </source>
</evidence>
<sequence>MGILRFSHQLEFLLHFPLPVAPADADCSRLELRHFKSSSWNLFWLKSDHGVDHIGLQSSCCVHRYCLCGVCLLWAPFQSIAGKHAPFILVTVKPNYSLAVQFANGDDTLWNYPLKLLLSVVEGYWMVKRDVRTKVCLLGKAVSCNYLQKGNFIEIDIDIGLSSDVRRVVGLALGCVTSPLEDLAILTEAFQPFHCNLV</sequence>
<dbReference type="PANTHER" id="PTHR12136:SF47">
    <property type="entry name" value="ENHANCED DISEASE RESISTANCE PROTEIN (DUF1336)"/>
    <property type="match status" value="1"/>
</dbReference>
<feature type="chain" id="PRO_5029658459" description="Protein ENHANCED DISEASE RESISTANCE 2 C-terminal domain-containing protein" evidence="1">
    <location>
        <begin position="26"/>
        <end position="198"/>
    </location>
</feature>
<keyword evidence="4" id="KW-1185">Reference proteome</keyword>
<feature type="signal peptide" evidence="1">
    <location>
        <begin position="1"/>
        <end position="25"/>
    </location>
</feature>
<name>A0A7I4DK19_PHYPA</name>
<dbReference type="EMBL" id="ABEU02000004">
    <property type="status" value="NOT_ANNOTATED_CDS"/>
    <property type="molecule type" value="Genomic_DNA"/>
</dbReference>
<dbReference type="InterPro" id="IPR009769">
    <property type="entry name" value="EDR2_C"/>
</dbReference>
<proteinExistence type="predicted"/>
<reference evidence="3" key="3">
    <citation type="submission" date="2020-12" db="UniProtKB">
        <authorList>
            <consortium name="EnsemblPlants"/>
        </authorList>
    </citation>
    <scope>IDENTIFICATION</scope>
</reference>
<accession>A0A7I4DK19</accession>
<dbReference type="Pfam" id="PF07059">
    <property type="entry name" value="EDR2_C"/>
    <property type="match status" value="1"/>
</dbReference>
<reference evidence="3 4" key="2">
    <citation type="journal article" date="2018" name="Plant J.">
        <title>The Physcomitrella patens chromosome-scale assembly reveals moss genome structure and evolution.</title>
        <authorList>
            <person name="Lang D."/>
            <person name="Ullrich K.K."/>
            <person name="Murat F."/>
            <person name="Fuchs J."/>
            <person name="Jenkins J."/>
            <person name="Haas F.B."/>
            <person name="Piednoel M."/>
            <person name="Gundlach H."/>
            <person name="Van Bel M."/>
            <person name="Meyberg R."/>
            <person name="Vives C."/>
            <person name="Morata J."/>
            <person name="Symeonidi A."/>
            <person name="Hiss M."/>
            <person name="Muchero W."/>
            <person name="Kamisugi Y."/>
            <person name="Saleh O."/>
            <person name="Blanc G."/>
            <person name="Decker E.L."/>
            <person name="van Gessel N."/>
            <person name="Grimwood J."/>
            <person name="Hayes R.D."/>
            <person name="Graham S.W."/>
            <person name="Gunter L.E."/>
            <person name="McDaniel S.F."/>
            <person name="Hoernstein S.N.W."/>
            <person name="Larsson A."/>
            <person name="Li F.W."/>
            <person name="Perroud P.F."/>
            <person name="Phillips J."/>
            <person name="Ranjan P."/>
            <person name="Rokshar D.S."/>
            <person name="Rothfels C.J."/>
            <person name="Schneider L."/>
            <person name="Shu S."/>
            <person name="Stevenson D.W."/>
            <person name="Thummler F."/>
            <person name="Tillich M."/>
            <person name="Villarreal Aguilar J.C."/>
            <person name="Widiez T."/>
            <person name="Wong G.K."/>
            <person name="Wymore A."/>
            <person name="Zhang Y."/>
            <person name="Zimmer A.D."/>
            <person name="Quatrano R.S."/>
            <person name="Mayer K.F.X."/>
            <person name="Goodstein D."/>
            <person name="Casacuberta J.M."/>
            <person name="Vandepoele K."/>
            <person name="Reski R."/>
            <person name="Cuming A.C."/>
            <person name="Tuskan G.A."/>
            <person name="Maumus F."/>
            <person name="Salse J."/>
            <person name="Schmutz J."/>
            <person name="Rensing S.A."/>
        </authorList>
    </citation>
    <scope>NUCLEOTIDE SEQUENCE [LARGE SCALE GENOMIC DNA]</scope>
    <source>
        <strain evidence="3 4">cv. Gransden 2004</strain>
    </source>
</reference>